<comment type="caution">
    <text evidence="2">The sequence shown here is derived from an EMBL/GenBank/DDBJ whole genome shotgun (WGS) entry which is preliminary data.</text>
</comment>
<dbReference type="Pfam" id="PF07727">
    <property type="entry name" value="RVT_2"/>
    <property type="match status" value="1"/>
</dbReference>
<sequence length="188" mass="20844">MSPPDGYSGTVPGHVCDSVLKITAVKNYLDSFFTIKDLGFAKYFLGLELARSTHGLLVTQTKYLTDILRDTHLLDAKTTSTPLPPGLKLTSDAGSLLPDPSPYRRLVGRLLYLGFTRPDVPFVVQQLSQFLQHPRSSHWDAAVHVLPLGCCRSCPPLSQRFFVSGPLLLFRQQPSTFDLHRCFLGISS</sequence>
<evidence type="ECO:0000259" key="1">
    <source>
        <dbReference type="Pfam" id="PF07727"/>
    </source>
</evidence>
<evidence type="ECO:0000313" key="2">
    <source>
        <dbReference type="EMBL" id="KAL0435394.1"/>
    </source>
</evidence>
<dbReference type="PANTHER" id="PTHR11439">
    <property type="entry name" value="GAG-POL-RELATED RETROTRANSPOSON"/>
    <property type="match status" value="1"/>
</dbReference>
<feature type="domain" description="Reverse transcriptase Ty1/copia-type" evidence="1">
    <location>
        <begin position="20"/>
        <end position="83"/>
    </location>
</feature>
<name>A0AAW2W0C1_SESRA</name>
<proteinExistence type="predicted"/>
<dbReference type="PANTHER" id="PTHR11439:SF498">
    <property type="entry name" value="DNAK FAMILY PROTEIN"/>
    <property type="match status" value="1"/>
</dbReference>
<accession>A0AAW2W0C1</accession>
<dbReference type="EMBL" id="JACGWJ010000002">
    <property type="protein sequence ID" value="KAL0435394.1"/>
    <property type="molecule type" value="Genomic_DNA"/>
</dbReference>
<dbReference type="AlphaFoldDB" id="A0AAW2W0C1"/>
<protein>
    <submittedName>
        <fullName evidence="2">Retrovirus-related Pol polyprotein from transposon RE2</fullName>
    </submittedName>
</protein>
<reference evidence="2" key="2">
    <citation type="journal article" date="2024" name="Plant">
        <title>Genomic evolution and insights into agronomic trait innovations of Sesamum species.</title>
        <authorList>
            <person name="Miao H."/>
            <person name="Wang L."/>
            <person name="Qu L."/>
            <person name="Liu H."/>
            <person name="Sun Y."/>
            <person name="Le M."/>
            <person name="Wang Q."/>
            <person name="Wei S."/>
            <person name="Zheng Y."/>
            <person name="Lin W."/>
            <person name="Duan Y."/>
            <person name="Cao H."/>
            <person name="Xiong S."/>
            <person name="Wang X."/>
            <person name="Wei L."/>
            <person name="Li C."/>
            <person name="Ma Q."/>
            <person name="Ju M."/>
            <person name="Zhao R."/>
            <person name="Li G."/>
            <person name="Mu C."/>
            <person name="Tian Q."/>
            <person name="Mei H."/>
            <person name="Zhang T."/>
            <person name="Gao T."/>
            <person name="Zhang H."/>
        </authorList>
    </citation>
    <scope>NUCLEOTIDE SEQUENCE</scope>
    <source>
        <strain evidence="2">G02</strain>
    </source>
</reference>
<organism evidence="2">
    <name type="scientific">Sesamum radiatum</name>
    <name type="common">Black benniseed</name>
    <dbReference type="NCBI Taxonomy" id="300843"/>
    <lineage>
        <taxon>Eukaryota</taxon>
        <taxon>Viridiplantae</taxon>
        <taxon>Streptophyta</taxon>
        <taxon>Embryophyta</taxon>
        <taxon>Tracheophyta</taxon>
        <taxon>Spermatophyta</taxon>
        <taxon>Magnoliopsida</taxon>
        <taxon>eudicotyledons</taxon>
        <taxon>Gunneridae</taxon>
        <taxon>Pentapetalae</taxon>
        <taxon>asterids</taxon>
        <taxon>lamiids</taxon>
        <taxon>Lamiales</taxon>
        <taxon>Pedaliaceae</taxon>
        <taxon>Sesamum</taxon>
    </lineage>
</organism>
<gene>
    <name evidence="2" type="ORF">Sradi_0247300</name>
</gene>
<dbReference type="InterPro" id="IPR013103">
    <property type="entry name" value="RVT_2"/>
</dbReference>
<reference evidence="2" key="1">
    <citation type="submission" date="2020-06" db="EMBL/GenBank/DDBJ databases">
        <authorList>
            <person name="Li T."/>
            <person name="Hu X."/>
            <person name="Zhang T."/>
            <person name="Song X."/>
            <person name="Zhang H."/>
            <person name="Dai N."/>
            <person name="Sheng W."/>
            <person name="Hou X."/>
            <person name="Wei L."/>
        </authorList>
    </citation>
    <scope>NUCLEOTIDE SEQUENCE</scope>
    <source>
        <strain evidence="2">G02</strain>
        <tissue evidence="2">Leaf</tissue>
    </source>
</reference>